<evidence type="ECO:0000313" key="2">
    <source>
        <dbReference type="Proteomes" id="UP000197468"/>
    </source>
</evidence>
<dbReference type="Proteomes" id="UP000197468">
    <property type="component" value="Unassembled WGS sequence"/>
</dbReference>
<proteinExistence type="predicted"/>
<reference evidence="1 2" key="1">
    <citation type="journal article" date="2008" name="Int. J. Syst. Evol. Microbiol.">
        <title>Description of Roseateles aquatilis sp. nov. and Roseateles terrae sp. nov., in the class Betaproteobacteria, and emended description of the genus Roseateles.</title>
        <authorList>
            <person name="Gomila M."/>
            <person name="Bowien B."/>
            <person name="Falsen E."/>
            <person name="Moore E.R."/>
            <person name="Lalucat J."/>
        </authorList>
    </citation>
    <scope>NUCLEOTIDE SEQUENCE [LARGE SCALE GENOMIC DNA]</scope>
    <source>
        <strain evidence="1 2">CCUG 48205</strain>
    </source>
</reference>
<name>A0A2D0ALW2_9BURK</name>
<evidence type="ECO:0008006" key="3">
    <source>
        <dbReference type="Google" id="ProtNLM"/>
    </source>
</evidence>
<accession>A0A2D0ALW2</accession>
<dbReference type="EMBL" id="NIOF01000023">
    <property type="protein sequence ID" value="OWQ83150.1"/>
    <property type="molecule type" value="Genomic_DNA"/>
</dbReference>
<evidence type="ECO:0000313" key="1">
    <source>
        <dbReference type="EMBL" id="OWQ83150.1"/>
    </source>
</evidence>
<dbReference type="AlphaFoldDB" id="A0A2D0ALW2"/>
<keyword evidence="2" id="KW-1185">Reference proteome</keyword>
<organism evidence="1 2">
    <name type="scientific">Roseateles aquatilis</name>
    <dbReference type="NCBI Taxonomy" id="431061"/>
    <lineage>
        <taxon>Bacteria</taxon>
        <taxon>Pseudomonadati</taxon>
        <taxon>Pseudomonadota</taxon>
        <taxon>Betaproteobacteria</taxon>
        <taxon>Burkholderiales</taxon>
        <taxon>Sphaerotilaceae</taxon>
        <taxon>Roseateles</taxon>
    </lineage>
</organism>
<sequence length="271" mass="30491">MLSSLSTARLAPYGAMFKPASDDAHLGSYLWAQALGASVHPFVGLVEVVLRNAIHRSLSLQSSGRGQETFPWYDRARTGGLALRGKSLERVEMLLSEGQPPVRKQPQPSPDAVVAALSFGFWPNLLEGLSNRWAPRTFTDVFAHHPHSRPQHWSHESNRRELVLRLKRLQQLRNRVCHFEPIWKPHWVTPGGAPVKHWSHTVAALRAFHADMYDLLAWCSPDAAASYRASFAWNWFNRLCTTHAVRAFMTKHATSAHLMPMTSQDVLLPAA</sequence>
<protein>
    <recommendedName>
        <fullName evidence="3">CAAX protease</fullName>
    </recommendedName>
</protein>
<gene>
    <name evidence="1" type="ORF">CDN99_27055</name>
</gene>
<comment type="caution">
    <text evidence="1">The sequence shown here is derived from an EMBL/GenBank/DDBJ whole genome shotgun (WGS) entry which is preliminary data.</text>
</comment>